<dbReference type="Gene3D" id="1.20.5.110">
    <property type="match status" value="1"/>
</dbReference>
<gene>
    <name evidence="11" type="ORF">GCM10010529_29680</name>
</gene>
<dbReference type="PRINTS" id="PR00169">
    <property type="entry name" value="KCHANNEL"/>
</dbReference>
<dbReference type="InterPro" id="IPR028325">
    <property type="entry name" value="VG_K_chnl"/>
</dbReference>
<dbReference type="EMBL" id="BAAAVT010000028">
    <property type="protein sequence ID" value="GAA3076082.1"/>
    <property type="molecule type" value="Genomic_DNA"/>
</dbReference>
<keyword evidence="7 11" id="KW-0407">Ion channel</keyword>
<evidence type="ECO:0000256" key="7">
    <source>
        <dbReference type="ARBA" id="ARBA00023303"/>
    </source>
</evidence>
<evidence type="ECO:0000256" key="2">
    <source>
        <dbReference type="ARBA" id="ARBA00022448"/>
    </source>
</evidence>
<dbReference type="InterPro" id="IPR013099">
    <property type="entry name" value="K_chnl_dom"/>
</dbReference>
<dbReference type="SUPFAM" id="SSF81324">
    <property type="entry name" value="Voltage-gated potassium channels"/>
    <property type="match status" value="1"/>
</dbReference>
<comment type="caution">
    <text evidence="11">The sequence shown here is derived from an EMBL/GenBank/DDBJ whole genome shotgun (WGS) entry which is preliminary data.</text>
</comment>
<feature type="transmembrane region" description="Helical" evidence="9">
    <location>
        <begin position="78"/>
        <end position="98"/>
    </location>
</feature>
<evidence type="ECO:0000256" key="1">
    <source>
        <dbReference type="ARBA" id="ARBA00004141"/>
    </source>
</evidence>
<dbReference type="Gene3D" id="1.10.287.70">
    <property type="match status" value="1"/>
</dbReference>
<dbReference type="PANTHER" id="PTHR11537">
    <property type="entry name" value="VOLTAGE-GATED POTASSIUM CHANNEL"/>
    <property type="match status" value="1"/>
</dbReference>
<comment type="subcellular location">
    <subcellularLocation>
        <location evidence="1">Membrane</location>
        <topology evidence="1">Multi-pass membrane protein</topology>
    </subcellularLocation>
</comment>
<feature type="transmembrane region" description="Helical" evidence="9">
    <location>
        <begin position="147"/>
        <end position="166"/>
    </location>
</feature>
<name>A0ABP6M4J8_9MICC</name>
<feature type="transmembrane region" description="Helical" evidence="9">
    <location>
        <begin position="118"/>
        <end position="135"/>
    </location>
</feature>
<evidence type="ECO:0000256" key="8">
    <source>
        <dbReference type="SAM" id="MobiDB-lite"/>
    </source>
</evidence>
<dbReference type="PANTHER" id="PTHR11537:SF254">
    <property type="entry name" value="POTASSIUM VOLTAGE-GATED CHANNEL PROTEIN SHAB"/>
    <property type="match status" value="1"/>
</dbReference>
<evidence type="ECO:0000256" key="5">
    <source>
        <dbReference type="ARBA" id="ARBA00023065"/>
    </source>
</evidence>
<dbReference type="RefSeq" id="WP_344684118.1">
    <property type="nucleotide sequence ID" value="NZ_BAAAVT010000028.1"/>
</dbReference>
<dbReference type="Proteomes" id="UP001500236">
    <property type="component" value="Unassembled WGS sequence"/>
</dbReference>
<evidence type="ECO:0000256" key="4">
    <source>
        <dbReference type="ARBA" id="ARBA00022989"/>
    </source>
</evidence>
<feature type="transmembrane region" description="Helical" evidence="9">
    <location>
        <begin position="210"/>
        <end position="234"/>
    </location>
</feature>
<reference evidence="12" key="1">
    <citation type="journal article" date="2019" name="Int. J. Syst. Evol. Microbiol.">
        <title>The Global Catalogue of Microorganisms (GCM) 10K type strain sequencing project: providing services to taxonomists for standard genome sequencing and annotation.</title>
        <authorList>
            <consortium name="The Broad Institute Genomics Platform"/>
            <consortium name="The Broad Institute Genome Sequencing Center for Infectious Disease"/>
            <person name="Wu L."/>
            <person name="Ma J."/>
        </authorList>
    </citation>
    <scope>NUCLEOTIDE SEQUENCE [LARGE SCALE GENOMIC DNA]</scope>
    <source>
        <strain evidence="12">JCM 14309</strain>
    </source>
</reference>
<evidence type="ECO:0000313" key="11">
    <source>
        <dbReference type="EMBL" id="GAA3076082.1"/>
    </source>
</evidence>
<evidence type="ECO:0000256" key="6">
    <source>
        <dbReference type="ARBA" id="ARBA00023136"/>
    </source>
</evidence>
<keyword evidence="6 9" id="KW-0472">Membrane</keyword>
<evidence type="ECO:0000313" key="12">
    <source>
        <dbReference type="Proteomes" id="UP001500236"/>
    </source>
</evidence>
<proteinExistence type="predicted"/>
<feature type="transmembrane region" description="Helical" evidence="9">
    <location>
        <begin position="47"/>
        <end position="66"/>
    </location>
</feature>
<keyword evidence="2" id="KW-0813">Transport</keyword>
<feature type="region of interest" description="Disordered" evidence="8">
    <location>
        <begin position="1"/>
        <end position="40"/>
    </location>
</feature>
<keyword evidence="4 9" id="KW-1133">Transmembrane helix</keyword>
<sequence>MVSGQEPPEDSAGPDHRHQAGRSAQGPPHTDRPENPPYDRWQKATEWPMAGAAIVFVVVYSYAVIGNLRGPEMFWPELVMLVIWVLFAVHYAVSLALVRDRRRWFFTHLHELAMVLLPFLRPLHLLRLITVLSVLQRTAGRALRGKVTLYVSTTSAILVLIAALGVLDAEQNEPGSNIVSFGDAIWWSIVTITTVGYGDHYPVTDLGRMIAVGLMIAGIALIGSVTATLASWFVDMVKEATLAAEQQEADVQEDIEQKAAAAHRDYDSESG</sequence>
<keyword evidence="12" id="KW-1185">Reference proteome</keyword>
<keyword evidence="5" id="KW-0406">Ion transport</keyword>
<evidence type="ECO:0000256" key="9">
    <source>
        <dbReference type="SAM" id="Phobius"/>
    </source>
</evidence>
<dbReference type="Pfam" id="PF07885">
    <property type="entry name" value="Ion_trans_2"/>
    <property type="match status" value="1"/>
</dbReference>
<evidence type="ECO:0000259" key="10">
    <source>
        <dbReference type="Pfam" id="PF07885"/>
    </source>
</evidence>
<organism evidence="11 12">
    <name type="scientific">Nesterenkonia aethiopica</name>
    <dbReference type="NCBI Taxonomy" id="269144"/>
    <lineage>
        <taxon>Bacteria</taxon>
        <taxon>Bacillati</taxon>
        <taxon>Actinomycetota</taxon>
        <taxon>Actinomycetes</taxon>
        <taxon>Micrococcales</taxon>
        <taxon>Micrococcaceae</taxon>
        <taxon>Nesterenkonia</taxon>
    </lineage>
</organism>
<dbReference type="GO" id="GO:0034220">
    <property type="term" value="P:monoatomic ion transmembrane transport"/>
    <property type="evidence" value="ECO:0007669"/>
    <property type="project" value="UniProtKB-KW"/>
</dbReference>
<feature type="domain" description="Potassium channel" evidence="10">
    <location>
        <begin position="159"/>
        <end position="234"/>
    </location>
</feature>
<keyword evidence="3 9" id="KW-0812">Transmembrane</keyword>
<protein>
    <submittedName>
        <fullName evidence="11">Potassium channel family protein</fullName>
    </submittedName>
</protein>
<accession>A0ABP6M4J8</accession>
<feature type="transmembrane region" description="Helical" evidence="9">
    <location>
        <begin position="178"/>
        <end position="198"/>
    </location>
</feature>
<evidence type="ECO:0000256" key="3">
    <source>
        <dbReference type="ARBA" id="ARBA00022692"/>
    </source>
</evidence>